<protein>
    <submittedName>
        <fullName evidence="2">Uncharacterized protein</fullName>
    </submittedName>
</protein>
<keyword evidence="3" id="KW-1185">Reference proteome</keyword>
<proteinExistence type="predicted"/>
<reference evidence="2 3" key="1">
    <citation type="submission" date="2023-01" db="EMBL/GenBank/DDBJ databases">
        <title>Analysis of 21 Apiospora genomes using comparative genomics revels a genus with tremendous synthesis potential of carbohydrate active enzymes and secondary metabolites.</title>
        <authorList>
            <person name="Sorensen T."/>
        </authorList>
    </citation>
    <scope>NUCLEOTIDE SEQUENCE [LARGE SCALE GENOMIC DNA]</scope>
    <source>
        <strain evidence="2 3">CBS 83171</strain>
    </source>
</reference>
<evidence type="ECO:0000313" key="3">
    <source>
        <dbReference type="Proteomes" id="UP001446871"/>
    </source>
</evidence>
<dbReference type="Proteomes" id="UP001446871">
    <property type="component" value="Unassembled WGS sequence"/>
</dbReference>
<gene>
    <name evidence="2" type="ORF">PG996_003285</name>
</gene>
<name>A0ABR1W0W7_9PEZI</name>
<evidence type="ECO:0000256" key="1">
    <source>
        <dbReference type="SAM" id="MobiDB-lite"/>
    </source>
</evidence>
<comment type="caution">
    <text evidence="2">The sequence shown here is derived from an EMBL/GenBank/DDBJ whole genome shotgun (WGS) entry which is preliminary data.</text>
</comment>
<feature type="region of interest" description="Disordered" evidence="1">
    <location>
        <begin position="377"/>
        <end position="398"/>
    </location>
</feature>
<evidence type="ECO:0000313" key="2">
    <source>
        <dbReference type="EMBL" id="KAK8077115.1"/>
    </source>
</evidence>
<organism evidence="2 3">
    <name type="scientific">Apiospora saccharicola</name>
    <dbReference type="NCBI Taxonomy" id="335842"/>
    <lineage>
        <taxon>Eukaryota</taxon>
        <taxon>Fungi</taxon>
        <taxon>Dikarya</taxon>
        <taxon>Ascomycota</taxon>
        <taxon>Pezizomycotina</taxon>
        <taxon>Sordariomycetes</taxon>
        <taxon>Xylariomycetidae</taxon>
        <taxon>Amphisphaeriales</taxon>
        <taxon>Apiosporaceae</taxon>
        <taxon>Apiospora</taxon>
    </lineage>
</organism>
<accession>A0ABR1W0W7</accession>
<dbReference type="EMBL" id="JAQQWM010000002">
    <property type="protein sequence ID" value="KAK8077115.1"/>
    <property type="molecule type" value="Genomic_DNA"/>
</dbReference>
<sequence length="415" mass="47563">MTFKEFIRHHPVVGQLFQTRVTRIAELIPLLGRSAFVAIDTEYVQEIHDTLYQVGVAYIPDLRPPTRTPDDRLLLRDFIQSGQVAGKSLHVALSAEEDEEMLGSTGRQKMPTSWPSRLLSDEDCSMETLEHRLDALIQRYKEDAMSRGKDQLILVVFENAAEWKFMTLNFSRIARHFAGWLDVVDLGKEVNRRNREVPTLRSCLRVFGYRWPDISDPSVDAAMDDPMRRNNMHNAADDAAMTLGALEGFLSPGLREYMADYQGLRSIMSWHNAPPPKVEFAATLEPMDESRLPHSMGSITRAARFFWPHAPTLISISCESNRNWDRYRPKVGKKGWIAFETEAHLEHFIETYHGATLDGIKLQVLGVKRESAEMRLQRYRTSEQSDQVRAERNSGRDDYQSLRESGFELAGLFTD</sequence>